<sequence>MAYLLSVGFLTPFCYRETQFQGTHTRRLSSGRLINPATSRTGEKHLLLHKYSGGGMISSNGSSDCSICALTRQCVEPFLCHFDVCFSDHVLITGFWVGPDIEDGWGFVEAFVHHTY</sequence>
<comment type="caution">
    <text evidence="1">The sequence shown here is derived from an EMBL/GenBank/DDBJ whole genome shotgun (WGS) entry which is preliminary data.</text>
</comment>
<dbReference type="OrthoDB" id="1685715at2759"/>
<keyword evidence="2" id="KW-1185">Reference proteome</keyword>
<evidence type="ECO:0000313" key="2">
    <source>
        <dbReference type="Proteomes" id="UP000231279"/>
    </source>
</evidence>
<dbReference type="Proteomes" id="UP000231279">
    <property type="component" value="Unassembled WGS sequence"/>
</dbReference>
<dbReference type="EMBL" id="NKXS01000481">
    <property type="protein sequence ID" value="PIN23940.1"/>
    <property type="molecule type" value="Genomic_DNA"/>
</dbReference>
<protein>
    <submittedName>
        <fullName evidence="1">Uncharacterized protein</fullName>
    </submittedName>
</protein>
<dbReference type="AlphaFoldDB" id="A0A2G9I2V5"/>
<reference evidence="2" key="1">
    <citation type="journal article" date="2018" name="Gigascience">
        <title>Genome assembly of the Pink Ipe (Handroanthus impetiginosus, Bignoniaceae), a highly valued, ecologically keystone Neotropical timber forest tree.</title>
        <authorList>
            <person name="Silva-Junior O.B."/>
            <person name="Grattapaglia D."/>
            <person name="Novaes E."/>
            <person name="Collevatti R.G."/>
        </authorList>
    </citation>
    <scope>NUCLEOTIDE SEQUENCE [LARGE SCALE GENOMIC DNA]</scope>
    <source>
        <strain evidence="2">cv. UFG-1</strain>
    </source>
</reference>
<accession>A0A2G9I2V5</accession>
<name>A0A2G9I2V5_9LAMI</name>
<evidence type="ECO:0000313" key="1">
    <source>
        <dbReference type="EMBL" id="PIN23940.1"/>
    </source>
</evidence>
<gene>
    <name evidence="1" type="ORF">CDL12_03336</name>
</gene>
<proteinExistence type="predicted"/>
<organism evidence="1 2">
    <name type="scientific">Handroanthus impetiginosus</name>
    <dbReference type="NCBI Taxonomy" id="429701"/>
    <lineage>
        <taxon>Eukaryota</taxon>
        <taxon>Viridiplantae</taxon>
        <taxon>Streptophyta</taxon>
        <taxon>Embryophyta</taxon>
        <taxon>Tracheophyta</taxon>
        <taxon>Spermatophyta</taxon>
        <taxon>Magnoliopsida</taxon>
        <taxon>eudicotyledons</taxon>
        <taxon>Gunneridae</taxon>
        <taxon>Pentapetalae</taxon>
        <taxon>asterids</taxon>
        <taxon>lamiids</taxon>
        <taxon>Lamiales</taxon>
        <taxon>Bignoniaceae</taxon>
        <taxon>Crescentiina</taxon>
        <taxon>Tabebuia alliance</taxon>
        <taxon>Handroanthus</taxon>
    </lineage>
</organism>